<dbReference type="GO" id="GO:0016491">
    <property type="term" value="F:oxidoreductase activity"/>
    <property type="evidence" value="ECO:0007669"/>
    <property type="project" value="UniProtKB-KW"/>
</dbReference>
<evidence type="ECO:0000256" key="1">
    <source>
        <dbReference type="ARBA" id="ARBA00006484"/>
    </source>
</evidence>
<dbReference type="InterPro" id="IPR020904">
    <property type="entry name" value="Sc_DH/Rdtase_CS"/>
</dbReference>
<dbReference type="PRINTS" id="PR00080">
    <property type="entry name" value="SDRFAMILY"/>
</dbReference>
<name>A0A0A7PHL3_9SPHN</name>
<reference evidence="3 4" key="1">
    <citation type="journal article" date="2015" name="Int. J. Syst. Evol. Microbiol.">
        <title>Description of Sphingopyxis fribergensis sp. nov. - a soil bacterium with the ability to degrade styrene and phenylacetic acid.</title>
        <authorList>
            <person name="Oelschlagel M."/>
            <person name="Ruckert C."/>
            <person name="Kalinowski J."/>
            <person name="Schmidt G."/>
            <person name="Schlomann M."/>
            <person name="Tischler D."/>
        </authorList>
    </citation>
    <scope>NUCLEOTIDE SEQUENCE [LARGE SCALE GENOMIC DNA]</scope>
    <source>
        <strain evidence="3 4">Kp5.2</strain>
    </source>
</reference>
<evidence type="ECO:0000256" key="2">
    <source>
        <dbReference type="ARBA" id="ARBA00023002"/>
    </source>
</evidence>
<keyword evidence="2 3" id="KW-0560">Oxidoreductase</keyword>
<dbReference type="FunFam" id="3.40.50.720:FF:000084">
    <property type="entry name" value="Short-chain dehydrogenase reductase"/>
    <property type="match status" value="1"/>
</dbReference>
<sequence>MGRMTGKVALISGAATGLGAAQATRFCQEGAKVVIGDIDEPLAEETLAEIRAFGGDVRFVRLDATSAQSWADAVAATIAAFGALTTLCNNVGVTPLATIEEQGLDGWNKVIAVNQTSVFLGMQAARAALVKSGNGAVVNIGSLTALRGMPGSLGYSATKGAIGAMTRVAAMEWVKDGVRVNTIIPGPMRTRTQAGITEEQEQLQRARIPMGDLGRPVDVANGALFLASDEASYITGVELVIDGGWAASA</sequence>
<protein>
    <submittedName>
        <fullName evidence="3">2,5-dichloro-2,5-cyclohexadiene-1, 4-dioldehydrogenase</fullName>
        <ecNumber evidence="3">1.1.1.-</ecNumber>
    </submittedName>
</protein>
<evidence type="ECO:0000313" key="4">
    <source>
        <dbReference type="Proteomes" id="UP000030907"/>
    </source>
</evidence>
<dbReference type="PANTHER" id="PTHR24321">
    <property type="entry name" value="DEHYDROGENASES, SHORT CHAIN"/>
    <property type="match status" value="1"/>
</dbReference>
<dbReference type="PANTHER" id="PTHR24321:SF8">
    <property type="entry name" value="ESTRADIOL 17-BETA-DEHYDROGENASE 8-RELATED"/>
    <property type="match status" value="1"/>
</dbReference>
<dbReference type="SUPFAM" id="SSF51735">
    <property type="entry name" value="NAD(P)-binding Rossmann-fold domains"/>
    <property type="match status" value="1"/>
</dbReference>
<dbReference type="EC" id="1.1.1.-" evidence="3"/>
<dbReference type="PROSITE" id="PS00061">
    <property type="entry name" value="ADH_SHORT"/>
    <property type="match status" value="1"/>
</dbReference>
<accession>A0A0A7PHL3</accession>
<evidence type="ECO:0000313" key="3">
    <source>
        <dbReference type="EMBL" id="AJA09495.1"/>
    </source>
</evidence>
<dbReference type="InterPro" id="IPR036291">
    <property type="entry name" value="NAD(P)-bd_dom_sf"/>
</dbReference>
<gene>
    <name evidence="3" type="primary">linX1</name>
    <name evidence="3" type="ORF">SKP52_13035</name>
</gene>
<dbReference type="AlphaFoldDB" id="A0A0A7PHL3"/>
<dbReference type="STRING" id="1515612.SKP52_13035"/>
<dbReference type="PRINTS" id="PR00081">
    <property type="entry name" value="GDHRDH"/>
</dbReference>
<dbReference type="HOGENOM" id="CLU_010194_1_0_5"/>
<dbReference type="Gene3D" id="3.40.50.720">
    <property type="entry name" value="NAD(P)-binding Rossmann-like Domain"/>
    <property type="match status" value="1"/>
</dbReference>
<proteinExistence type="inferred from homology"/>
<dbReference type="EMBL" id="CP009122">
    <property type="protein sequence ID" value="AJA09495.1"/>
    <property type="molecule type" value="Genomic_DNA"/>
</dbReference>
<organism evidence="3 4">
    <name type="scientific">Sphingopyxis fribergensis</name>
    <dbReference type="NCBI Taxonomy" id="1515612"/>
    <lineage>
        <taxon>Bacteria</taxon>
        <taxon>Pseudomonadati</taxon>
        <taxon>Pseudomonadota</taxon>
        <taxon>Alphaproteobacteria</taxon>
        <taxon>Sphingomonadales</taxon>
        <taxon>Sphingomonadaceae</taxon>
        <taxon>Sphingopyxis</taxon>
    </lineage>
</organism>
<keyword evidence="4" id="KW-1185">Reference proteome</keyword>
<dbReference type="KEGG" id="sphk:SKP52_13035"/>
<dbReference type="Pfam" id="PF13561">
    <property type="entry name" value="adh_short_C2"/>
    <property type="match status" value="1"/>
</dbReference>
<comment type="similarity">
    <text evidence="1">Belongs to the short-chain dehydrogenases/reductases (SDR) family.</text>
</comment>
<dbReference type="InterPro" id="IPR002347">
    <property type="entry name" value="SDR_fam"/>
</dbReference>
<dbReference type="Proteomes" id="UP000030907">
    <property type="component" value="Chromosome"/>
</dbReference>
<dbReference type="RefSeq" id="WP_039575254.1">
    <property type="nucleotide sequence ID" value="NZ_CP009122.1"/>
</dbReference>